<feature type="compositionally biased region" description="Basic and acidic residues" evidence="1">
    <location>
        <begin position="631"/>
        <end position="661"/>
    </location>
</feature>
<sequence length="789" mass="86639">MRLDDIPDVVLDAIVASSVTSSPWSTAALLSSSSRLRCSTLRAIFSTIVIPDDARHTLRSGDDAYLPLRRGPASAFLADPETYGPFVKTLKVVDPTIFLKEATPANSLFYLAEEVPRTVESSQTSTPVPLSAQTVDTWLQCIPMLQEFTWSSGSLPPDGICETLVSHNNKLQAFTYMPSVPVLPAPAEKTATSGTRSGPAKWDAPSLLHLAQLVHLRKLAISRLSQSGSRTLSHLLRLCASSEADVTLHEDTGIDELTIDVLWFDEDLCDAIANLSKLKTLTIGTAGTTLRDRGLQKLLEGESSLKHLVLREVEGRISRSFWSSAILPPTLKSFTLSMSESGPHHSWAADHLPSLANLSLSQLQSVRVTRTLTPLYDMHMDTPVDDVGRWPGNPIPPEVVDSFKGTIKVLECDWWLWKLDDLRTVIERCLQLEVIKIALDAPFTRIFSLIPTLSNLRNLRVLSLCVPAGHAPQSPIPKDASIWCPPSPVTPVIPYPLPTPTASPVKRGAYTTIRLPEPPTPPMESSPVAVTSPTDPALPSPRDVKKLAKKCDKLEILEWYGHSGRGSWSIDREPAIKVSFQESDWPTDELVERVRWEQVVTAAGWKPEPREGQTWVESAWILQELDKEKERKLEKEREIEREKQRQLEKAEKKREQDRQKNEGSAPSPITSVLSISPVEEQLRTQFPLPSVTRLSKQKSASSKPPSSGSCQNSNGSKPRGSSCRGPSSPNSARRGSGRGRGQGSPGSTRFEKPLPEGGSSHSRRTSTGGGRGTGRGRGKQSTRGRALRV</sequence>
<protein>
    <submittedName>
        <fullName evidence="2">Uncharacterized protein</fullName>
    </submittedName>
</protein>
<gene>
    <name evidence="2" type="ORF">CALCODRAFT_268901</name>
</gene>
<evidence type="ECO:0000313" key="2">
    <source>
        <dbReference type="EMBL" id="KZT57706.1"/>
    </source>
</evidence>
<accession>A0A165G7V7</accession>
<feature type="compositionally biased region" description="Low complexity" evidence="1">
    <location>
        <begin position="697"/>
        <end position="734"/>
    </location>
</feature>
<dbReference type="InterPro" id="IPR032675">
    <property type="entry name" value="LRR_dom_sf"/>
</dbReference>
<dbReference type="Gene3D" id="3.80.10.10">
    <property type="entry name" value="Ribonuclease Inhibitor"/>
    <property type="match status" value="1"/>
</dbReference>
<evidence type="ECO:0000313" key="3">
    <source>
        <dbReference type="Proteomes" id="UP000076842"/>
    </source>
</evidence>
<proteinExistence type="predicted"/>
<dbReference type="STRING" id="1353952.A0A165G7V7"/>
<feature type="region of interest" description="Disordered" evidence="1">
    <location>
        <begin position="516"/>
        <end position="543"/>
    </location>
</feature>
<dbReference type="Proteomes" id="UP000076842">
    <property type="component" value="Unassembled WGS sequence"/>
</dbReference>
<feature type="compositionally biased region" description="Polar residues" evidence="1">
    <location>
        <begin position="662"/>
        <end position="674"/>
    </location>
</feature>
<feature type="compositionally biased region" description="Basic residues" evidence="1">
    <location>
        <begin position="774"/>
        <end position="789"/>
    </location>
</feature>
<dbReference type="SUPFAM" id="SSF52047">
    <property type="entry name" value="RNI-like"/>
    <property type="match status" value="1"/>
</dbReference>
<dbReference type="AlphaFoldDB" id="A0A165G7V7"/>
<dbReference type="EMBL" id="KV423959">
    <property type="protein sequence ID" value="KZT57706.1"/>
    <property type="molecule type" value="Genomic_DNA"/>
</dbReference>
<dbReference type="InParanoid" id="A0A165G7V7"/>
<evidence type="ECO:0000256" key="1">
    <source>
        <dbReference type="SAM" id="MobiDB-lite"/>
    </source>
</evidence>
<reference evidence="2 3" key="1">
    <citation type="journal article" date="2016" name="Mol. Biol. Evol.">
        <title>Comparative Genomics of Early-Diverging Mushroom-Forming Fungi Provides Insights into the Origins of Lignocellulose Decay Capabilities.</title>
        <authorList>
            <person name="Nagy L.G."/>
            <person name="Riley R."/>
            <person name="Tritt A."/>
            <person name="Adam C."/>
            <person name="Daum C."/>
            <person name="Floudas D."/>
            <person name="Sun H."/>
            <person name="Yadav J.S."/>
            <person name="Pangilinan J."/>
            <person name="Larsson K.H."/>
            <person name="Matsuura K."/>
            <person name="Barry K."/>
            <person name="Labutti K."/>
            <person name="Kuo R."/>
            <person name="Ohm R.A."/>
            <person name="Bhattacharya S.S."/>
            <person name="Shirouzu T."/>
            <person name="Yoshinaga Y."/>
            <person name="Martin F.M."/>
            <person name="Grigoriev I.V."/>
            <person name="Hibbett D.S."/>
        </authorList>
    </citation>
    <scope>NUCLEOTIDE SEQUENCE [LARGE SCALE GENOMIC DNA]</scope>
    <source>
        <strain evidence="2 3">HHB12733</strain>
    </source>
</reference>
<keyword evidence="3" id="KW-1185">Reference proteome</keyword>
<feature type="region of interest" description="Disordered" evidence="1">
    <location>
        <begin position="631"/>
        <end position="789"/>
    </location>
</feature>
<organism evidence="2 3">
    <name type="scientific">Calocera cornea HHB12733</name>
    <dbReference type="NCBI Taxonomy" id="1353952"/>
    <lineage>
        <taxon>Eukaryota</taxon>
        <taxon>Fungi</taxon>
        <taxon>Dikarya</taxon>
        <taxon>Basidiomycota</taxon>
        <taxon>Agaricomycotina</taxon>
        <taxon>Dacrymycetes</taxon>
        <taxon>Dacrymycetales</taxon>
        <taxon>Dacrymycetaceae</taxon>
        <taxon>Calocera</taxon>
    </lineage>
</organism>
<name>A0A165G7V7_9BASI</name>
<dbReference type="OrthoDB" id="2596605at2759"/>